<proteinExistence type="predicted"/>
<dbReference type="Proteomes" id="UP001239909">
    <property type="component" value="Unassembled WGS sequence"/>
</dbReference>
<comment type="caution">
    <text evidence="3">The sequence shown here is derived from an EMBL/GenBank/DDBJ whole genome shotgun (WGS) entry which is preliminary data.</text>
</comment>
<feature type="transmembrane region" description="Helical" evidence="1">
    <location>
        <begin position="96"/>
        <end position="117"/>
    </location>
</feature>
<feature type="transmembrane region" description="Helical" evidence="1">
    <location>
        <begin position="124"/>
        <end position="144"/>
    </location>
</feature>
<keyword evidence="1" id="KW-0812">Transmembrane</keyword>
<keyword evidence="1" id="KW-1133">Transmembrane helix</keyword>
<feature type="domain" description="EamA" evidence="2">
    <location>
        <begin position="27"/>
        <end position="140"/>
    </location>
</feature>
<feature type="transmembrane region" description="Helical" evidence="1">
    <location>
        <begin position="212"/>
        <end position="230"/>
    </location>
</feature>
<dbReference type="EMBL" id="BSYI01000031">
    <property type="protein sequence ID" value="GMG84182.1"/>
    <property type="molecule type" value="Genomic_DNA"/>
</dbReference>
<sequence length="294" mass="29576">MRSHPLHGLALATAGALLLTPDALFMRLSGMDGSQMVAWRGLLMGGALLLAWPLVAGPRLGAELRALAAPICAVVILCQAGNSLLFSYGIANAPVAVVLFGVATVPVFSALLARLIAGEPTSPATWIAIAAVLSGIALAVLGGAEGGLALDLAALTGAAAGLGVALALAFGFVVMRHARGIPILPVIGLGALCSGLIGLALAGPAALLEGEVWAIAVSGAVILPVSFFALTAATRHTHASNVSLLMLLETVLGPVWVWLGTGEAPTWPMLAGGAIVVGSLTLYLLHLRRAARRA</sequence>
<dbReference type="PANTHER" id="PTHR22911">
    <property type="entry name" value="ACYL-MALONYL CONDENSING ENZYME-RELATED"/>
    <property type="match status" value="1"/>
</dbReference>
<feature type="transmembrane region" description="Helical" evidence="1">
    <location>
        <begin position="37"/>
        <end position="55"/>
    </location>
</feature>
<feature type="transmembrane region" description="Helical" evidence="1">
    <location>
        <begin position="67"/>
        <end position="90"/>
    </location>
</feature>
<feature type="domain" description="EamA" evidence="2">
    <location>
        <begin position="156"/>
        <end position="283"/>
    </location>
</feature>
<organism evidence="3 4">
    <name type="scientific">Paralimibaculum aggregatum</name>
    <dbReference type="NCBI Taxonomy" id="3036245"/>
    <lineage>
        <taxon>Bacteria</taxon>
        <taxon>Pseudomonadati</taxon>
        <taxon>Pseudomonadota</taxon>
        <taxon>Alphaproteobacteria</taxon>
        <taxon>Rhodobacterales</taxon>
        <taxon>Paracoccaceae</taxon>
        <taxon>Paralimibaculum</taxon>
    </lineage>
</organism>
<evidence type="ECO:0000259" key="2">
    <source>
        <dbReference type="Pfam" id="PF00892"/>
    </source>
</evidence>
<keyword evidence="1" id="KW-0472">Membrane</keyword>
<dbReference type="InterPro" id="IPR000620">
    <property type="entry name" value="EamA_dom"/>
</dbReference>
<evidence type="ECO:0000256" key="1">
    <source>
        <dbReference type="SAM" id="Phobius"/>
    </source>
</evidence>
<feature type="transmembrane region" description="Helical" evidence="1">
    <location>
        <begin position="242"/>
        <end position="259"/>
    </location>
</feature>
<reference evidence="3 4" key="1">
    <citation type="submission" date="2023-04" db="EMBL/GenBank/DDBJ databases">
        <title>Marinoamorphus aggregata gen. nov., sp. Nov., isolate from tissue of brittle star Ophioplocus japonicus.</title>
        <authorList>
            <person name="Kawano K."/>
            <person name="Sawayama S."/>
            <person name="Nakagawa S."/>
        </authorList>
    </citation>
    <scope>NUCLEOTIDE SEQUENCE [LARGE SCALE GENOMIC DNA]</scope>
    <source>
        <strain evidence="3 4">NKW23</strain>
    </source>
</reference>
<keyword evidence="4" id="KW-1185">Reference proteome</keyword>
<feature type="transmembrane region" description="Helical" evidence="1">
    <location>
        <begin position="265"/>
        <end position="285"/>
    </location>
</feature>
<evidence type="ECO:0000313" key="4">
    <source>
        <dbReference type="Proteomes" id="UP001239909"/>
    </source>
</evidence>
<dbReference type="PANTHER" id="PTHR22911:SF137">
    <property type="entry name" value="SOLUTE CARRIER FAMILY 35 MEMBER G2-RELATED"/>
    <property type="match status" value="1"/>
</dbReference>
<protein>
    <submittedName>
        <fullName evidence="3">DMT family transporter</fullName>
    </submittedName>
</protein>
<feature type="transmembrane region" description="Helical" evidence="1">
    <location>
        <begin position="150"/>
        <end position="174"/>
    </location>
</feature>
<dbReference type="Pfam" id="PF00892">
    <property type="entry name" value="EamA"/>
    <property type="match status" value="2"/>
</dbReference>
<name>A0ABQ6LLU7_9RHOB</name>
<dbReference type="RefSeq" id="WP_285673158.1">
    <property type="nucleotide sequence ID" value="NZ_BSYI01000031.1"/>
</dbReference>
<evidence type="ECO:0000313" key="3">
    <source>
        <dbReference type="EMBL" id="GMG84182.1"/>
    </source>
</evidence>
<dbReference type="SUPFAM" id="SSF103481">
    <property type="entry name" value="Multidrug resistance efflux transporter EmrE"/>
    <property type="match status" value="2"/>
</dbReference>
<feature type="transmembrane region" description="Helical" evidence="1">
    <location>
        <begin position="186"/>
        <end position="206"/>
    </location>
</feature>
<accession>A0ABQ6LLU7</accession>
<gene>
    <name evidence="3" type="ORF">LNKW23_33960</name>
</gene>
<dbReference type="InterPro" id="IPR037185">
    <property type="entry name" value="EmrE-like"/>
</dbReference>